<accession>A0A1I2CKQ7</accession>
<name>A0A1I2CKQ7_9BACT</name>
<dbReference type="InterPro" id="IPR001155">
    <property type="entry name" value="OxRdtase_FMN_N"/>
</dbReference>
<dbReference type="GO" id="GO:0010181">
    <property type="term" value="F:FMN binding"/>
    <property type="evidence" value="ECO:0007669"/>
    <property type="project" value="InterPro"/>
</dbReference>
<protein>
    <submittedName>
        <fullName evidence="2">N-ethylmaleimide reductase</fullName>
    </submittedName>
</protein>
<dbReference type="InterPro" id="IPR013785">
    <property type="entry name" value="Aldolase_TIM"/>
</dbReference>
<dbReference type="InterPro" id="IPR045247">
    <property type="entry name" value="Oye-like"/>
</dbReference>
<dbReference type="EMBL" id="FOMX01000017">
    <property type="protein sequence ID" value="SFE68363.1"/>
    <property type="molecule type" value="Genomic_DNA"/>
</dbReference>
<dbReference type="PANTHER" id="PTHR22893">
    <property type="entry name" value="NADH OXIDOREDUCTASE-RELATED"/>
    <property type="match status" value="1"/>
</dbReference>
<dbReference type="SUPFAM" id="SSF51395">
    <property type="entry name" value="FMN-linked oxidoreductases"/>
    <property type="match status" value="1"/>
</dbReference>
<dbReference type="OrthoDB" id="9784632at2"/>
<organism evidence="2 3">
    <name type="scientific">Nannocystis exedens</name>
    <dbReference type="NCBI Taxonomy" id="54"/>
    <lineage>
        <taxon>Bacteria</taxon>
        <taxon>Pseudomonadati</taxon>
        <taxon>Myxococcota</taxon>
        <taxon>Polyangia</taxon>
        <taxon>Nannocystales</taxon>
        <taxon>Nannocystaceae</taxon>
        <taxon>Nannocystis</taxon>
    </lineage>
</organism>
<dbReference type="STRING" id="54.SAMN02745121_05173"/>
<dbReference type="PANTHER" id="PTHR22893:SF91">
    <property type="entry name" value="NADPH DEHYDROGENASE 2-RELATED"/>
    <property type="match status" value="1"/>
</dbReference>
<dbReference type="GO" id="GO:0005829">
    <property type="term" value="C:cytosol"/>
    <property type="evidence" value="ECO:0007669"/>
    <property type="project" value="TreeGrafter"/>
</dbReference>
<dbReference type="GO" id="GO:0016491">
    <property type="term" value="F:oxidoreductase activity"/>
    <property type="evidence" value="ECO:0007669"/>
    <property type="project" value="InterPro"/>
</dbReference>
<sequence length="348" mass="37280">MNDHVGSVLLDPLRLGALALPNRVIMAPMTRLRSDAGLAPTELVAEYYAQRAGAGLILSEALAVRPYGAGFPALAAIFSPAQQAGWARVVRRVHDAGGRIAAQLWDVGLPRAERPDQTGWWGVTDEVRPAMLSREDIAAVTAAFERAARAVQDAGFDMIEMHASSGNLFDRFLRAATNARTDEYGGSLANRLRLLYELLDRLQAVMGAGRVGLKLSPSAMIDGGPDPSARDNFAAILRELSARELAYVHVTRPTADDRARGSGPGLSFAELRPHYRGTLLGGGDLTQDEAEVLLKEGLLDGAVFGRLFIANPDLPARFAARAALNPPDRATFYTPGAAGFTDYPRLPG</sequence>
<reference evidence="3" key="1">
    <citation type="submission" date="2016-10" db="EMBL/GenBank/DDBJ databases">
        <authorList>
            <person name="Varghese N."/>
            <person name="Submissions S."/>
        </authorList>
    </citation>
    <scope>NUCLEOTIDE SEQUENCE [LARGE SCALE GENOMIC DNA]</scope>
    <source>
        <strain evidence="3">ATCC 25963</strain>
    </source>
</reference>
<proteinExistence type="predicted"/>
<evidence type="ECO:0000259" key="1">
    <source>
        <dbReference type="Pfam" id="PF00724"/>
    </source>
</evidence>
<evidence type="ECO:0000313" key="3">
    <source>
        <dbReference type="Proteomes" id="UP000199400"/>
    </source>
</evidence>
<feature type="domain" description="NADH:flavin oxidoreductase/NADH oxidase N-terminal" evidence="1">
    <location>
        <begin position="9"/>
        <end position="321"/>
    </location>
</feature>
<gene>
    <name evidence="2" type="ORF">SAMN02745121_05173</name>
</gene>
<evidence type="ECO:0000313" key="2">
    <source>
        <dbReference type="EMBL" id="SFE68363.1"/>
    </source>
</evidence>
<dbReference type="Proteomes" id="UP000199400">
    <property type="component" value="Unassembled WGS sequence"/>
</dbReference>
<dbReference type="Gene3D" id="3.20.20.70">
    <property type="entry name" value="Aldolase class I"/>
    <property type="match status" value="1"/>
</dbReference>
<dbReference type="AlphaFoldDB" id="A0A1I2CKQ7"/>
<dbReference type="RefSeq" id="WP_096326597.1">
    <property type="nucleotide sequence ID" value="NZ_FOMX01000017.1"/>
</dbReference>
<dbReference type="Pfam" id="PF00724">
    <property type="entry name" value="Oxidored_FMN"/>
    <property type="match status" value="1"/>
</dbReference>
<keyword evidence="3" id="KW-1185">Reference proteome</keyword>